<dbReference type="PANTHER" id="PTHR39087">
    <property type="entry name" value="UPF0104 MEMBRANE PROTEIN MJ1595"/>
    <property type="match status" value="1"/>
</dbReference>
<dbReference type="PANTHER" id="PTHR39087:SF2">
    <property type="entry name" value="UPF0104 MEMBRANE PROTEIN MJ1595"/>
    <property type="match status" value="1"/>
</dbReference>
<keyword evidence="8" id="KW-1185">Reference proteome</keyword>
<evidence type="ECO:0000256" key="4">
    <source>
        <dbReference type="ARBA" id="ARBA00022989"/>
    </source>
</evidence>
<feature type="transmembrane region" description="Helical" evidence="6">
    <location>
        <begin position="14"/>
        <end position="34"/>
    </location>
</feature>
<sequence>MFSFVLSLKPGKKIILWGKIAVFVGLIAYIGYVLRQQQFDWTTVRTQLQTVDHPERWAITLLVLTPINWGLEALKWQILLQRVQKTSFWDAYRGVLAGVSLGFALPAQLGDTAGRVLSLRTNRAEAVGASLVSGGMQFYVALVFGAVAWAHHLTVVPERATPTGQWLLVLFTILSLGGVGFGLVRRRLVRWLEKRPGLNQFSEYWNVAGLYSDKEIGLALSVAGLRYVIFLIQFYLAMRLVGITLPLDISASGIGLVFLAKTITPAFNLLSDLGVREAASLWVFAPFGVQAPILITATLTLWIANVLTPVLVGLIWVWKLKISQ</sequence>
<protein>
    <submittedName>
        <fullName evidence="7">Uncharacterized membrane protein YbhN, UPF0104 family</fullName>
    </submittedName>
</protein>
<feature type="transmembrane region" description="Helical" evidence="6">
    <location>
        <begin position="216"/>
        <end position="237"/>
    </location>
</feature>
<evidence type="ECO:0000313" key="7">
    <source>
        <dbReference type="EMBL" id="SFE77770.1"/>
    </source>
</evidence>
<dbReference type="AlphaFoldDB" id="A0A1I2DCT2"/>
<accession>A0A1I2DCT2</accession>
<evidence type="ECO:0000256" key="3">
    <source>
        <dbReference type="ARBA" id="ARBA00022692"/>
    </source>
</evidence>
<proteinExistence type="predicted"/>
<keyword evidence="2" id="KW-1003">Cell membrane</keyword>
<dbReference type="Proteomes" id="UP000198598">
    <property type="component" value="Unassembled WGS sequence"/>
</dbReference>
<keyword evidence="3 6" id="KW-0812">Transmembrane</keyword>
<gene>
    <name evidence="7" type="ORF">SAMN05216167_11971</name>
</gene>
<feature type="transmembrane region" description="Helical" evidence="6">
    <location>
        <begin position="163"/>
        <end position="184"/>
    </location>
</feature>
<evidence type="ECO:0000256" key="2">
    <source>
        <dbReference type="ARBA" id="ARBA00022475"/>
    </source>
</evidence>
<dbReference type="STRING" id="662367.SAMN05216167_11971"/>
<evidence type="ECO:0000256" key="1">
    <source>
        <dbReference type="ARBA" id="ARBA00004651"/>
    </source>
</evidence>
<keyword evidence="4 6" id="KW-1133">Transmembrane helix</keyword>
<organism evidence="7 8">
    <name type="scientific">Spirosoma endophyticum</name>
    <dbReference type="NCBI Taxonomy" id="662367"/>
    <lineage>
        <taxon>Bacteria</taxon>
        <taxon>Pseudomonadati</taxon>
        <taxon>Bacteroidota</taxon>
        <taxon>Cytophagia</taxon>
        <taxon>Cytophagales</taxon>
        <taxon>Cytophagaceae</taxon>
        <taxon>Spirosoma</taxon>
    </lineage>
</organism>
<feature type="transmembrane region" description="Helical" evidence="6">
    <location>
        <begin position="131"/>
        <end position="151"/>
    </location>
</feature>
<feature type="transmembrane region" description="Helical" evidence="6">
    <location>
        <begin position="301"/>
        <end position="318"/>
    </location>
</feature>
<reference evidence="7 8" key="1">
    <citation type="submission" date="2016-10" db="EMBL/GenBank/DDBJ databases">
        <authorList>
            <person name="de Groot N.N."/>
        </authorList>
    </citation>
    <scope>NUCLEOTIDE SEQUENCE [LARGE SCALE GENOMIC DNA]</scope>
    <source>
        <strain evidence="7 8">DSM 26130</strain>
    </source>
</reference>
<evidence type="ECO:0000256" key="5">
    <source>
        <dbReference type="ARBA" id="ARBA00023136"/>
    </source>
</evidence>
<dbReference type="Pfam" id="PF03706">
    <property type="entry name" value="LPG_synthase_TM"/>
    <property type="match status" value="1"/>
</dbReference>
<evidence type="ECO:0000256" key="6">
    <source>
        <dbReference type="SAM" id="Phobius"/>
    </source>
</evidence>
<dbReference type="EMBL" id="FOLQ01000019">
    <property type="protein sequence ID" value="SFE77770.1"/>
    <property type="molecule type" value="Genomic_DNA"/>
</dbReference>
<comment type="subcellular location">
    <subcellularLocation>
        <location evidence="1">Cell membrane</location>
        <topology evidence="1">Multi-pass membrane protein</topology>
    </subcellularLocation>
</comment>
<evidence type="ECO:0000313" key="8">
    <source>
        <dbReference type="Proteomes" id="UP000198598"/>
    </source>
</evidence>
<dbReference type="GO" id="GO:0005886">
    <property type="term" value="C:plasma membrane"/>
    <property type="evidence" value="ECO:0007669"/>
    <property type="project" value="UniProtKB-SubCell"/>
</dbReference>
<name>A0A1I2DCT2_9BACT</name>
<keyword evidence="5 6" id="KW-0472">Membrane</keyword>
<dbReference type="RefSeq" id="WP_245776826.1">
    <property type="nucleotide sequence ID" value="NZ_FOLQ01000019.1"/>
</dbReference>
<dbReference type="InterPro" id="IPR022791">
    <property type="entry name" value="L-PG_synthase/AglD"/>
</dbReference>